<dbReference type="GO" id="GO:0015074">
    <property type="term" value="P:DNA integration"/>
    <property type="evidence" value="ECO:0007669"/>
    <property type="project" value="InterPro"/>
</dbReference>
<dbReference type="EMBL" id="JACKTG010000029">
    <property type="protein sequence ID" value="MCV6989836.1"/>
    <property type="molecule type" value="Genomic_DNA"/>
</dbReference>
<dbReference type="CDD" id="cd01189">
    <property type="entry name" value="INT_ICEBs1_C_like"/>
    <property type="match status" value="1"/>
</dbReference>
<dbReference type="InterPro" id="IPR002104">
    <property type="entry name" value="Integrase_catalytic"/>
</dbReference>
<keyword evidence="1" id="KW-0233">DNA recombination</keyword>
<proteinExistence type="predicted"/>
<dbReference type="InterPro" id="IPR013762">
    <property type="entry name" value="Integrase-like_cat_sf"/>
</dbReference>
<dbReference type="PANTHER" id="PTHR30349:SF64">
    <property type="entry name" value="PROPHAGE INTEGRASE INTD-RELATED"/>
    <property type="match status" value="1"/>
</dbReference>
<evidence type="ECO:0000313" key="4">
    <source>
        <dbReference type="Proteomes" id="UP001207588"/>
    </source>
</evidence>
<dbReference type="InterPro" id="IPR050090">
    <property type="entry name" value="Tyrosine_recombinase_XerCD"/>
</dbReference>
<dbReference type="PANTHER" id="PTHR30349">
    <property type="entry name" value="PHAGE INTEGRASE-RELATED"/>
    <property type="match status" value="1"/>
</dbReference>
<accession>A0AAW5S4K5</accession>
<feature type="domain" description="Tyr recombinase" evidence="2">
    <location>
        <begin position="1"/>
        <end position="152"/>
    </location>
</feature>
<dbReference type="Pfam" id="PF00589">
    <property type="entry name" value="Phage_integrase"/>
    <property type="match status" value="1"/>
</dbReference>
<name>A0AAW5S4K5_MYCBC</name>
<reference evidence="3" key="1">
    <citation type="submission" date="2020-07" db="EMBL/GenBank/DDBJ databases">
        <authorList>
            <person name="Pettersson B.M.F."/>
            <person name="Behra P.R.K."/>
            <person name="Ramesh M."/>
            <person name="Das S."/>
            <person name="Dasgupta S."/>
            <person name="Kirsebom L.A."/>
        </authorList>
    </citation>
    <scope>NUCLEOTIDE SEQUENCE</scope>
    <source>
        <strain evidence="3">DSM 45439</strain>
    </source>
</reference>
<evidence type="ECO:0000256" key="1">
    <source>
        <dbReference type="ARBA" id="ARBA00023172"/>
    </source>
</evidence>
<protein>
    <submittedName>
        <fullName evidence="3">Site-specific integrase</fullName>
    </submittedName>
</protein>
<comment type="caution">
    <text evidence="3">The sequence shown here is derived from an EMBL/GenBank/DDBJ whole genome shotgun (WGS) entry which is preliminary data.</text>
</comment>
<sequence>MVAWLITARVRDVQFLRRRLSIHNNAVQIGVRHEVGPTKGREARSVPVPEFVLNELSAICAGKGPNDLVFCTPDGRYLQRPKSSNGWFTRAVRAAGVQTVTPHDLRHTCASLAVSAGVNVLALARMLGHKDPSVTLRVYADLFDTDLDAVAASLHVQYGPGRARDTV</sequence>
<dbReference type="Proteomes" id="UP001207588">
    <property type="component" value="Unassembled WGS sequence"/>
</dbReference>
<dbReference type="GO" id="GO:0006310">
    <property type="term" value="P:DNA recombination"/>
    <property type="evidence" value="ECO:0007669"/>
    <property type="project" value="UniProtKB-KW"/>
</dbReference>
<organism evidence="3 4">
    <name type="scientific">Mycobacterium bouchedurhonense</name>
    <dbReference type="NCBI Taxonomy" id="701041"/>
    <lineage>
        <taxon>Bacteria</taxon>
        <taxon>Bacillati</taxon>
        <taxon>Actinomycetota</taxon>
        <taxon>Actinomycetes</taxon>
        <taxon>Mycobacteriales</taxon>
        <taxon>Mycobacteriaceae</taxon>
        <taxon>Mycobacterium</taxon>
        <taxon>Mycobacterium avium complex (MAC)</taxon>
    </lineage>
</organism>
<gene>
    <name evidence="3" type="ORF">H7I91_11085</name>
</gene>
<reference evidence="3" key="2">
    <citation type="journal article" date="2022" name="BMC Genomics">
        <title>Comparative genome analysis of mycobacteria focusing on tRNA and non-coding RNA.</title>
        <authorList>
            <person name="Behra P.R.K."/>
            <person name="Pettersson B.M.F."/>
            <person name="Ramesh M."/>
            <person name="Das S."/>
            <person name="Dasgupta S."/>
            <person name="Kirsebom L.A."/>
        </authorList>
    </citation>
    <scope>NUCLEOTIDE SEQUENCE</scope>
    <source>
        <strain evidence="3">DSM 45439</strain>
    </source>
</reference>
<dbReference type="Gene3D" id="1.10.443.10">
    <property type="entry name" value="Intergrase catalytic core"/>
    <property type="match status" value="1"/>
</dbReference>
<evidence type="ECO:0000259" key="2">
    <source>
        <dbReference type="PROSITE" id="PS51898"/>
    </source>
</evidence>
<dbReference type="SUPFAM" id="SSF56349">
    <property type="entry name" value="DNA breaking-rejoining enzymes"/>
    <property type="match status" value="1"/>
</dbReference>
<evidence type="ECO:0000313" key="3">
    <source>
        <dbReference type="EMBL" id="MCV6989836.1"/>
    </source>
</evidence>
<dbReference type="PROSITE" id="PS51898">
    <property type="entry name" value="TYR_RECOMBINASE"/>
    <property type="match status" value="1"/>
</dbReference>
<dbReference type="InterPro" id="IPR011010">
    <property type="entry name" value="DNA_brk_join_enz"/>
</dbReference>
<dbReference type="AlphaFoldDB" id="A0AAW5S4K5"/>
<dbReference type="GO" id="GO:0003677">
    <property type="term" value="F:DNA binding"/>
    <property type="evidence" value="ECO:0007669"/>
    <property type="project" value="InterPro"/>
</dbReference>